<feature type="transmembrane region" description="Helical" evidence="7">
    <location>
        <begin position="139"/>
        <end position="161"/>
    </location>
</feature>
<evidence type="ECO:0000313" key="10">
    <source>
        <dbReference type="Proteomes" id="UP000676310"/>
    </source>
</evidence>
<comment type="caution">
    <text evidence="9">The sequence shown here is derived from an EMBL/GenBank/DDBJ whole genome shotgun (WGS) entry which is preliminary data.</text>
</comment>
<feature type="transmembrane region" description="Helical" evidence="7">
    <location>
        <begin position="108"/>
        <end position="127"/>
    </location>
</feature>
<evidence type="ECO:0000256" key="6">
    <source>
        <dbReference type="ARBA" id="ARBA00023136"/>
    </source>
</evidence>
<keyword evidence="10" id="KW-1185">Reference proteome</keyword>
<feature type="transmembrane region" description="Helical" evidence="7">
    <location>
        <begin position="207"/>
        <end position="229"/>
    </location>
</feature>
<dbReference type="InterPro" id="IPR006593">
    <property type="entry name" value="Cyt_b561/ferric_Rdtase_TM"/>
</dbReference>
<proteinExistence type="predicted"/>
<feature type="transmembrane region" description="Helical" evidence="7">
    <location>
        <begin position="77"/>
        <end position="96"/>
    </location>
</feature>
<sequence length="272" mass="30111">MVVREQLCTADQDQDPNLHIDMHTDYGLKWVNMAQAISTNKIEEYPIVTADRSSIHATDSSGSNGSAVSTSVNMWDVHGLILSFSVILNCLGILLIRSGLKWAFRGHWIVQALSALGLLIGCLIGVLKSTHVFQIGTFASTHKLVGLAIAVAVPVQITFGYKHHVNYIKYGERTTSSLVHIYLGRALFIALNVNVFLGLLHERKSSTLRWLWAVVVLFEMLAVGTMMFAKRTKTGKGYGQVEGEEFDPFVIEDEEEKLRDPESFDSGPSNDS</sequence>
<evidence type="ECO:0000256" key="1">
    <source>
        <dbReference type="ARBA" id="ARBA00004370"/>
    </source>
</evidence>
<evidence type="ECO:0000259" key="8">
    <source>
        <dbReference type="Pfam" id="PF03188"/>
    </source>
</evidence>
<gene>
    <name evidence="9" type="ORF">ALTATR162_LOCUS6850</name>
</gene>
<dbReference type="PANTHER" id="PTHR47797">
    <property type="entry name" value="DEHYDROGENASE, PUTATIVE (AFU_ORTHOLOGUE AFUA_8G05805)-RELATED"/>
    <property type="match status" value="1"/>
</dbReference>
<feature type="domain" description="Cytochrome b561" evidence="8">
    <location>
        <begin position="105"/>
        <end position="201"/>
    </location>
</feature>
<keyword evidence="5 7" id="KW-1133">Transmembrane helix</keyword>
<evidence type="ECO:0000256" key="3">
    <source>
        <dbReference type="ARBA" id="ARBA00022692"/>
    </source>
</evidence>
<dbReference type="GeneID" id="67018785"/>
<dbReference type="EMBL" id="CAJRGZ010000019">
    <property type="protein sequence ID" value="CAG5165850.1"/>
    <property type="molecule type" value="Genomic_DNA"/>
</dbReference>
<dbReference type="RefSeq" id="XP_043170410.1">
    <property type="nucleotide sequence ID" value="XM_043314475.1"/>
</dbReference>
<keyword evidence="2" id="KW-0813">Transport</keyword>
<evidence type="ECO:0000256" key="2">
    <source>
        <dbReference type="ARBA" id="ARBA00022448"/>
    </source>
</evidence>
<dbReference type="GO" id="GO:0016020">
    <property type="term" value="C:membrane"/>
    <property type="evidence" value="ECO:0007669"/>
    <property type="project" value="UniProtKB-SubCell"/>
</dbReference>
<dbReference type="Proteomes" id="UP000676310">
    <property type="component" value="Unassembled WGS sequence"/>
</dbReference>
<evidence type="ECO:0000256" key="5">
    <source>
        <dbReference type="ARBA" id="ARBA00022989"/>
    </source>
</evidence>
<name>A0A8J2N118_9PLEO</name>
<reference evidence="9" key="1">
    <citation type="submission" date="2021-05" db="EMBL/GenBank/DDBJ databases">
        <authorList>
            <person name="Stam R."/>
        </authorList>
    </citation>
    <scope>NUCLEOTIDE SEQUENCE</scope>
    <source>
        <strain evidence="9">CS162</strain>
    </source>
</reference>
<feature type="transmembrane region" description="Helical" evidence="7">
    <location>
        <begin position="182"/>
        <end position="201"/>
    </location>
</feature>
<evidence type="ECO:0000256" key="4">
    <source>
        <dbReference type="ARBA" id="ARBA00022982"/>
    </source>
</evidence>
<protein>
    <recommendedName>
        <fullName evidence="8">Cytochrome b561 domain-containing protein</fullName>
    </recommendedName>
</protein>
<organism evidence="9 10">
    <name type="scientific">Alternaria atra</name>
    <dbReference type="NCBI Taxonomy" id="119953"/>
    <lineage>
        <taxon>Eukaryota</taxon>
        <taxon>Fungi</taxon>
        <taxon>Dikarya</taxon>
        <taxon>Ascomycota</taxon>
        <taxon>Pezizomycotina</taxon>
        <taxon>Dothideomycetes</taxon>
        <taxon>Pleosporomycetidae</taxon>
        <taxon>Pleosporales</taxon>
        <taxon>Pleosporineae</taxon>
        <taxon>Pleosporaceae</taxon>
        <taxon>Alternaria</taxon>
        <taxon>Alternaria sect. Ulocladioides</taxon>
    </lineage>
</organism>
<keyword evidence="6 7" id="KW-0472">Membrane</keyword>
<evidence type="ECO:0000256" key="7">
    <source>
        <dbReference type="SAM" id="Phobius"/>
    </source>
</evidence>
<dbReference type="Gene3D" id="1.20.120.1770">
    <property type="match status" value="1"/>
</dbReference>
<evidence type="ECO:0000313" key="9">
    <source>
        <dbReference type="EMBL" id="CAG5165850.1"/>
    </source>
</evidence>
<keyword evidence="4" id="KW-0249">Electron transport</keyword>
<keyword evidence="3 7" id="KW-0812">Transmembrane</keyword>
<dbReference type="PANTHER" id="PTHR47797:SF3">
    <property type="entry name" value="CYTOCHROME B561 DOMAIN-CONTAINING PROTEIN"/>
    <property type="match status" value="1"/>
</dbReference>
<dbReference type="CDD" id="cd08760">
    <property type="entry name" value="Cyt_b561_FRRS1_like"/>
    <property type="match status" value="1"/>
</dbReference>
<comment type="subcellular location">
    <subcellularLocation>
        <location evidence="1">Membrane</location>
    </subcellularLocation>
</comment>
<accession>A0A8J2N118</accession>
<dbReference type="AlphaFoldDB" id="A0A8J2N118"/>
<dbReference type="OrthoDB" id="19261at2759"/>
<dbReference type="Pfam" id="PF03188">
    <property type="entry name" value="Cytochrom_B561"/>
    <property type="match status" value="1"/>
</dbReference>